<sequence>MSAFSKAPVNQDIVQPPDAKECTSLRFEWTVRGLKTLFENRGISSSKGEAKSKVIKSPRFGEGRWQILFYANSGNVGQEGQTFVSLYLACEPTAAEKEKAVNGKWIREGMFNFEFAIRNVAKTMEFGSKSAHDHSFHYPGAQNWGWAQFARREAVYYLPPTVKQQDAFMITCSITSSLVPPAPMPAIPRYLVPKDLLDSMGSLLDESYSPLYSDVEFVLPRRGRAEPRRIYASKKLLRRVDYYDTMFSSGFSESAMDLEADADMGPGADDASVSELGTLSQQFDDSDFDDDDDQMDNDAEFPPDDLEGTRPTDGDPSQLDTPTTSNKRVSVTTDETIEHPVLFEVDMLDQSDDQGPSTRNTRPKLSHPSTPRSKELALENNDAPSPPAQDLPTATRAQSEVPGPRKTRVVVRDVAYTTYCAVLYYIYTDMISFAPLSSSFLAASSPAAVTPHGSSVVSTPAALPSEAPPFSGSVVVGPRSRREWMAEWERSNPGRMRPPSAKSVYRLAEQLGLQDLKERAFQHIVKSLTVDTVVHEVFSAFSAAFEDVRKVELQYMSEHWNDVRNGAMLNIGQFLRSGRYPGFDEVWPVIIQNLITEEKKAEGEQQPTR</sequence>
<dbReference type="InterPro" id="IPR008974">
    <property type="entry name" value="TRAF-like"/>
</dbReference>
<dbReference type="PANTHER" id="PTHR24413">
    <property type="entry name" value="SPECKLE-TYPE POZ PROTEIN"/>
    <property type="match status" value="1"/>
</dbReference>
<keyword evidence="5" id="KW-1185">Reference proteome</keyword>
<evidence type="ECO:0008006" key="6">
    <source>
        <dbReference type="Google" id="ProtNLM"/>
    </source>
</evidence>
<dbReference type="InterPro" id="IPR007110">
    <property type="entry name" value="Ig-like_dom"/>
</dbReference>
<proteinExistence type="predicted"/>
<gene>
    <name evidence="4" type="ORF">L227DRAFT_562080</name>
</gene>
<dbReference type="STRING" id="1328759.A0A5C2SMV3"/>
<feature type="domain" description="MATH" evidence="2">
    <location>
        <begin position="24"/>
        <end position="174"/>
    </location>
</feature>
<protein>
    <recommendedName>
        <fullName evidence="6">MATH domain-containing protein</fullName>
    </recommendedName>
</protein>
<dbReference type="CDD" id="cd00121">
    <property type="entry name" value="MATH"/>
    <property type="match status" value="1"/>
</dbReference>
<evidence type="ECO:0000313" key="5">
    <source>
        <dbReference type="Proteomes" id="UP000313359"/>
    </source>
</evidence>
<feature type="domain" description="Ig-like" evidence="3">
    <location>
        <begin position="58"/>
        <end position="177"/>
    </location>
</feature>
<dbReference type="AlphaFoldDB" id="A0A5C2SMV3"/>
<feature type="compositionally biased region" description="Acidic residues" evidence="1">
    <location>
        <begin position="284"/>
        <end position="306"/>
    </location>
</feature>
<dbReference type="OrthoDB" id="6359816at2759"/>
<accession>A0A5C2SMV3</accession>
<evidence type="ECO:0000259" key="2">
    <source>
        <dbReference type="PROSITE" id="PS50144"/>
    </source>
</evidence>
<evidence type="ECO:0000259" key="3">
    <source>
        <dbReference type="PROSITE" id="PS50835"/>
    </source>
</evidence>
<reference evidence="4" key="1">
    <citation type="journal article" date="2018" name="Genome Biol. Evol.">
        <title>Genomics and development of Lentinus tigrinus, a white-rot wood-decaying mushroom with dimorphic fruiting bodies.</title>
        <authorList>
            <person name="Wu B."/>
            <person name="Xu Z."/>
            <person name="Knudson A."/>
            <person name="Carlson A."/>
            <person name="Chen N."/>
            <person name="Kovaka S."/>
            <person name="LaButti K."/>
            <person name="Lipzen A."/>
            <person name="Pennachio C."/>
            <person name="Riley R."/>
            <person name="Schakwitz W."/>
            <person name="Umezawa K."/>
            <person name="Ohm R.A."/>
            <person name="Grigoriev I.V."/>
            <person name="Nagy L.G."/>
            <person name="Gibbons J."/>
            <person name="Hibbett D."/>
        </authorList>
    </citation>
    <scope>NUCLEOTIDE SEQUENCE [LARGE SCALE GENOMIC DNA]</scope>
    <source>
        <strain evidence="4">ALCF2SS1-6</strain>
    </source>
</reference>
<dbReference type="EMBL" id="ML122258">
    <property type="protein sequence ID" value="RPD62816.1"/>
    <property type="molecule type" value="Genomic_DNA"/>
</dbReference>
<dbReference type="Gene3D" id="2.60.210.10">
    <property type="entry name" value="Apoptosis, Tumor Necrosis Factor Receptor Associated Protein 2, Chain A"/>
    <property type="match status" value="1"/>
</dbReference>
<organism evidence="4 5">
    <name type="scientific">Lentinus tigrinus ALCF2SS1-6</name>
    <dbReference type="NCBI Taxonomy" id="1328759"/>
    <lineage>
        <taxon>Eukaryota</taxon>
        <taxon>Fungi</taxon>
        <taxon>Dikarya</taxon>
        <taxon>Basidiomycota</taxon>
        <taxon>Agaricomycotina</taxon>
        <taxon>Agaricomycetes</taxon>
        <taxon>Polyporales</taxon>
        <taxon>Polyporaceae</taxon>
        <taxon>Lentinus</taxon>
    </lineage>
</organism>
<dbReference type="PROSITE" id="PS50835">
    <property type="entry name" value="IG_LIKE"/>
    <property type="match status" value="1"/>
</dbReference>
<dbReference type="SUPFAM" id="SSF49599">
    <property type="entry name" value="TRAF domain-like"/>
    <property type="match status" value="1"/>
</dbReference>
<dbReference type="Proteomes" id="UP000313359">
    <property type="component" value="Unassembled WGS sequence"/>
</dbReference>
<dbReference type="InterPro" id="IPR002083">
    <property type="entry name" value="MATH/TRAF_dom"/>
</dbReference>
<evidence type="ECO:0000256" key="1">
    <source>
        <dbReference type="SAM" id="MobiDB-lite"/>
    </source>
</evidence>
<dbReference type="PROSITE" id="PS50144">
    <property type="entry name" value="MATH"/>
    <property type="match status" value="1"/>
</dbReference>
<feature type="region of interest" description="Disordered" evidence="1">
    <location>
        <begin position="282"/>
        <end position="405"/>
    </location>
</feature>
<feature type="compositionally biased region" description="Polar residues" evidence="1">
    <location>
        <begin position="318"/>
        <end position="334"/>
    </location>
</feature>
<evidence type="ECO:0000313" key="4">
    <source>
        <dbReference type="EMBL" id="RPD62816.1"/>
    </source>
</evidence>
<dbReference type="Gene3D" id="3.30.710.10">
    <property type="entry name" value="Potassium Channel Kv1.1, Chain A"/>
    <property type="match status" value="1"/>
</dbReference>
<name>A0A5C2SMV3_9APHY</name>
<dbReference type="InterPro" id="IPR011333">
    <property type="entry name" value="SKP1/BTB/POZ_sf"/>
</dbReference>
<dbReference type="Pfam" id="PF22486">
    <property type="entry name" value="MATH_2"/>
    <property type="match status" value="1"/>
</dbReference>